<dbReference type="InterPro" id="IPR027417">
    <property type="entry name" value="P-loop_NTPase"/>
</dbReference>
<evidence type="ECO:0000256" key="1">
    <source>
        <dbReference type="ARBA" id="ARBA00022801"/>
    </source>
</evidence>
<dbReference type="Gene3D" id="3.40.50.300">
    <property type="entry name" value="P-loop containing nucleotide triphosphate hydrolases"/>
    <property type="match status" value="2"/>
</dbReference>
<gene>
    <name evidence="3" type="ORF">Edafosvirus10_12</name>
</gene>
<accession>A0A3G4ZTX5</accession>
<keyword evidence="1" id="KW-0378">Hydrolase</keyword>
<keyword evidence="3" id="KW-0347">Helicase</keyword>
<feature type="domain" description="Helicase C-terminal" evidence="2">
    <location>
        <begin position="297"/>
        <end position="459"/>
    </location>
</feature>
<dbReference type="InterPro" id="IPR006935">
    <property type="entry name" value="Helicase/UvrB_N"/>
</dbReference>
<reference evidence="3" key="1">
    <citation type="submission" date="2018-10" db="EMBL/GenBank/DDBJ databases">
        <title>Hidden diversity of soil giant viruses.</title>
        <authorList>
            <person name="Schulz F."/>
            <person name="Alteio L."/>
            <person name="Goudeau D."/>
            <person name="Ryan E.M."/>
            <person name="Malmstrom R.R."/>
            <person name="Blanchard J."/>
            <person name="Woyke T."/>
        </authorList>
    </citation>
    <scope>NUCLEOTIDE SEQUENCE</scope>
    <source>
        <strain evidence="3">EDV1</strain>
    </source>
</reference>
<dbReference type="Pfam" id="PF00271">
    <property type="entry name" value="Helicase_C"/>
    <property type="match status" value="1"/>
</dbReference>
<dbReference type="GO" id="GO:0016787">
    <property type="term" value="F:hydrolase activity"/>
    <property type="evidence" value="ECO:0007669"/>
    <property type="project" value="UniProtKB-KW"/>
</dbReference>
<dbReference type="Pfam" id="PF04851">
    <property type="entry name" value="ResIII"/>
    <property type="match status" value="1"/>
</dbReference>
<evidence type="ECO:0000259" key="2">
    <source>
        <dbReference type="PROSITE" id="PS51194"/>
    </source>
</evidence>
<sequence length="459" mass="53107">MELNKEIKDKLLSYQVNHTTKLINIIKKNTTALDASDTGTGKTYSAIALCKQLDLHPIIICPKSVLFTWRKVCEFFNVQPFFIVNYETIRMGKYYLDYKRGKCPYIKLIMKDDLQTFEWKLPDNSKKKLIFIFDEVHKCSEVSTNNGQLLFAAKQSELPMLILSATIADSPLKFKLFTYVLNFIDPSNVKEDNIDFEKYMRIVNSWLFKHSKIMQRIHAMLYYERASRMRLDDIKDVFPSTQISAIPYNLGKERETEIENQYKIIADSLDDLKDKSKRDKSNPLVRMLRAHQKIELIKVPLFVELANDFMHNGYSVVIFVNFTQTLKLLQKMLLVKCVIHGGQTEQQRSKMIQDFQDNNFNILVANIKSGSSGISLHDLHGGHPRASILSPTWNSVDLIQALGRVHRANGKTVSIQRIVYIANTVEERIADKVREKIKNTDAINDGDLDLKKIIYEKKK</sequence>
<name>A0A3G4ZTX5_9VIRU</name>
<dbReference type="CDD" id="cd18793">
    <property type="entry name" value="SF2_C_SNF"/>
    <property type="match status" value="1"/>
</dbReference>
<dbReference type="SUPFAM" id="SSF52540">
    <property type="entry name" value="P-loop containing nucleoside triphosphate hydrolases"/>
    <property type="match status" value="2"/>
</dbReference>
<dbReference type="InterPro" id="IPR001650">
    <property type="entry name" value="Helicase_C-like"/>
</dbReference>
<dbReference type="EMBL" id="MK072075">
    <property type="protein sequence ID" value="AYV78337.1"/>
    <property type="molecule type" value="Genomic_DNA"/>
</dbReference>
<keyword evidence="3" id="KW-0067">ATP-binding</keyword>
<proteinExistence type="predicted"/>
<dbReference type="PANTHER" id="PTHR45629:SF7">
    <property type="entry name" value="DNA EXCISION REPAIR PROTEIN ERCC-6-RELATED"/>
    <property type="match status" value="1"/>
</dbReference>
<keyword evidence="3" id="KW-0547">Nucleotide-binding</keyword>
<protein>
    <submittedName>
        <fullName evidence="3">DEAD/SNF2-like helicase</fullName>
    </submittedName>
</protein>
<dbReference type="SMART" id="SM00490">
    <property type="entry name" value="HELICc"/>
    <property type="match status" value="1"/>
</dbReference>
<dbReference type="GO" id="GO:0004386">
    <property type="term" value="F:helicase activity"/>
    <property type="evidence" value="ECO:0007669"/>
    <property type="project" value="UniProtKB-KW"/>
</dbReference>
<evidence type="ECO:0000313" key="3">
    <source>
        <dbReference type="EMBL" id="AYV78337.1"/>
    </source>
</evidence>
<dbReference type="InterPro" id="IPR014001">
    <property type="entry name" value="Helicase_ATP-bd"/>
</dbReference>
<organism evidence="3">
    <name type="scientific">Edafosvirus sp</name>
    <dbReference type="NCBI Taxonomy" id="2487765"/>
    <lineage>
        <taxon>Viruses</taxon>
        <taxon>Varidnaviria</taxon>
        <taxon>Bamfordvirae</taxon>
        <taxon>Nucleocytoviricota</taxon>
        <taxon>Megaviricetes</taxon>
        <taxon>Imitervirales</taxon>
        <taxon>Mimiviridae</taxon>
        <taxon>Klosneuvirinae</taxon>
    </lineage>
</organism>
<dbReference type="InterPro" id="IPR050496">
    <property type="entry name" value="SNF2_RAD54_helicase_repair"/>
</dbReference>
<dbReference type="PANTHER" id="PTHR45629">
    <property type="entry name" value="SNF2/RAD54 FAMILY MEMBER"/>
    <property type="match status" value="1"/>
</dbReference>
<dbReference type="SMART" id="SM00487">
    <property type="entry name" value="DEXDc"/>
    <property type="match status" value="1"/>
</dbReference>
<dbReference type="GO" id="GO:0005524">
    <property type="term" value="F:ATP binding"/>
    <property type="evidence" value="ECO:0007669"/>
    <property type="project" value="InterPro"/>
</dbReference>
<dbReference type="GO" id="GO:0003677">
    <property type="term" value="F:DNA binding"/>
    <property type="evidence" value="ECO:0007669"/>
    <property type="project" value="InterPro"/>
</dbReference>
<dbReference type="InterPro" id="IPR049730">
    <property type="entry name" value="SNF2/RAD54-like_C"/>
</dbReference>
<dbReference type="PROSITE" id="PS51194">
    <property type="entry name" value="HELICASE_CTER"/>
    <property type="match status" value="1"/>
</dbReference>